<dbReference type="InterPro" id="IPR036390">
    <property type="entry name" value="WH_DNA-bd_sf"/>
</dbReference>
<proteinExistence type="predicted"/>
<dbReference type="PROSITE" id="PS50987">
    <property type="entry name" value="HTH_ARSR_2"/>
    <property type="match status" value="1"/>
</dbReference>
<evidence type="ECO:0000313" key="2">
    <source>
        <dbReference type="Proteomes" id="UP000187166"/>
    </source>
</evidence>
<dbReference type="PANTHER" id="PTHR43132:SF2">
    <property type="entry name" value="ARSENICAL RESISTANCE OPERON REPRESSOR ARSR-RELATED"/>
    <property type="match status" value="1"/>
</dbReference>
<sequence length="78" mass="8824">MAHPVRLCVLDKLINEGEKNVTEIVDCMDVTQSNLSQHLSKLRDLGIVEARKEGNLIYYSVKRKDVISIVKVIMRGAE</sequence>
<dbReference type="SUPFAM" id="SSF46785">
    <property type="entry name" value="Winged helix' DNA-binding domain"/>
    <property type="match status" value="1"/>
</dbReference>
<accession>A0A848RKW2</accession>
<dbReference type="InterPro" id="IPR001845">
    <property type="entry name" value="HTH_ArsR_DNA-bd_dom"/>
</dbReference>
<dbReference type="InterPro" id="IPR011991">
    <property type="entry name" value="ArsR-like_HTH"/>
</dbReference>
<dbReference type="GO" id="GO:0003700">
    <property type="term" value="F:DNA-binding transcription factor activity"/>
    <property type="evidence" value="ECO:0007669"/>
    <property type="project" value="InterPro"/>
</dbReference>
<organism evidence="1 2">
    <name type="scientific">Peptoniphilus porci</name>
    <dbReference type="NCBI Taxonomy" id="2652280"/>
    <lineage>
        <taxon>Bacteria</taxon>
        <taxon>Bacillati</taxon>
        <taxon>Bacillota</taxon>
        <taxon>Tissierellia</taxon>
        <taxon>Tissierellales</taxon>
        <taxon>Peptoniphilaceae</taxon>
        <taxon>Peptoniphilus</taxon>
    </lineage>
</organism>
<name>A0A1U7M2A6_9FIRM</name>
<dbReference type="NCBIfam" id="NF033788">
    <property type="entry name" value="HTH_metalloreg"/>
    <property type="match status" value="1"/>
</dbReference>
<dbReference type="PRINTS" id="PR00778">
    <property type="entry name" value="HTHARSR"/>
</dbReference>
<dbReference type="Pfam" id="PF01022">
    <property type="entry name" value="HTH_5"/>
    <property type="match status" value="1"/>
</dbReference>
<dbReference type="InterPro" id="IPR051011">
    <property type="entry name" value="Metal_resp_trans_reg"/>
</dbReference>
<dbReference type="STRING" id="1465756.BIV18_08095"/>
<evidence type="ECO:0000313" key="1">
    <source>
        <dbReference type="EMBL" id="OLR65784.1"/>
    </source>
</evidence>
<dbReference type="CDD" id="cd00090">
    <property type="entry name" value="HTH_ARSR"/>
    <property type="match status" value="1"/>
</dbReference>
<accession>A0A1U7M2A6</accession>
<dbReference type="SMART" id="SM00418">
    <property type="entry name" value="HTH_ARSR"/>
    <property type="match status" value="1"/>
</dbReference>
<dbReference type="Gene3D" id="1.10.10.10">
    <property type="entry name" value="Winged helix-like DNA-binding domain superfamily/Winged helix DNA-binding domain"/>
    <property type="match status" value="1"/>
</dbReference>
<dbReference type="AlphaFoldDB" id="A0A1U7M2A6"/>
<reference evidence="1 2" key="1">
    <citation type="journal article" date="2016" name="Appl. Environ. Microbiol.">
        <title>Function and Phylogeny of Bacterial Butyryl Coenzyme A:Acetate Transferases and Their Diversity in the Proximal Colon of Swine.</title>
        <authorList>
            <person name="Trachsel J."/>
            <person name="Bayles D.O."/>
            <person name="Looft T."/>
            <person name="Levine U.Y."/>
            <person name="Allen H.K."/>
        </authorList>
    </citation>
    <scope>NUCLEOTIDE SEQUENCE [LARGE SCALE GENOMIC DNA]</scope>
    <source>
        <strain evidence="1 2">35-6-1</strain>
    </source>
</reference>
<dbReference type="PANTHER" id="PTHR43132">
    <property type="entry name" value="ARSENICAL RESISTANCE OPERON REPRESSOR ARSR-RELATED"/>
    <property type="match status" value="1"/>
</dbReference>
<dbReference type="GO" id="GO:0003677">
    <property type="term" value="F:DNA binding"/>
    <property type="evidence" value="ECO:0007669"/>
    <property type="project" value="UniProtKB-KW"/>
</dbReference>
<gene>
    <name evidence="1" type="ORF">BIV18_08095</name>
</gene>
<dbReference type="EMBL" id="MJIH01000001">
    <property type="protein sequence ID" value="OLR65784.1"/>
    <property type="molecule type" value="Genomic_DNA"/>
</dbReference>
<dbReference type="InterPro" id="IPR036388">
    <property type="entry name" value="WH-like_DNA-bd_sf"/>
</dbReference>
<keyword evidence="2" id="KW-1185">Reference proteome</keyword>
<protein>
    <submittedName>
        <fullName evidence="1">Uncharacterized protein</fullName>
    </submittedName>
</protein>
<dbReference type="Proteomes" id="UP000187166">
    <property type="component" value="Unassembled WGS sequence"/>
</dbReference>
<comment type="caution">
    <text evidence="1">The sequence shown here is derived from an EMBL/GenBank/DDBJ whole genome shotgun (WGS) entry which is preliminary data.</text>
</comment>